<dbReference type="SMART" id="SM00823">
    <property type="entry name" value="PKS_PP"/>
    <property type="match status" value="1"/>
</dbReference>
<dbReference type="SUPFAM" id="SSF53474">
    <property type="entry name" value="alpha/beta-Hydrolases"/>
    <property type="match status" value="1"/>
</dbReference>
<dbReference type="EMBL" id="JACHJB010000003">
    <property type="protein sequence ID" value="MBB6349959.1"/>
    <property type="molecule type" value="Genomic_DNA"/>
</dbReference>
<evidence type="ECO:0000256" key="2">
    <source>
        <dbReference type="ARBA" id="ARBA00004924"/>
    </source>
</evidence>
<dbReference type="Pfam" id="PF00109">
    <property type="entry name" value="ketoacyl-synt"/>
    <property type="match status" value="1"/>
</dbReference>
<organism evidence="10 11">
    <name type="scientific">Nonomuraea muscovyensis</name>
    <dbReference type="NCBI Taxonomy" id="1124761"/>
    <lineage>
        <taxon>Bacteria</taxon>
        <taxon>Bacillati</taxon>
        <taxon>Actinomycetota</taxon>
        <taxon>Actinomycetes</taxon>
        <taxon>Streptosporangiales</taxon>
        <taxon>Streptosporangiaceae</taxon>
        <taxon>Nonomuraea</taxon>
    </lineage>
</organism>
<dbReference type="RefSeq" id="WP_185087827.1">
    <property type="nucleotide sequence ID" value="NZ_JACHJB010000003.1"/>
</dbReference>
<dbReference type="GO" id="GO:0005886">
    <property type="term" value="C:plasma membrane"/>
    <property type="evidence" value="ECO:0007669"/>
    <property type="project" value="TreeGrafter"/>
</dbReference>
<accession>A0A7X0C7I0</accession>
<dbReference type="Gene3D" id="3.30.70.3290">
    <property type="match status" value="1"/>
</dbReference>
<dbReference type="SUPFAM" id="SSF52151">
    <property type="entry name" value="FabD/lysophospholipase-like"/>
    <property type="match status" value="1"/>
</dbReference>
<dbReference type="Pfam" id="PF02801">
    <property type="entry name" value="Ketoacyl-synt_C"/>
    <property type="match status" value="1"/>
</dbReference>
<keyword evidence="4" id="KW-0597">Phosphoprotein</keyword>
<comment type="pathway">
    <text evidence="2">Siderophore biosynthesis.</text>
</comment>
<dbReference type="InterPro" id="IPR001031">
    <property type="entry name" value="Thioesterase"/>
</dbReference>
<dbReference type="InterPro" id="IPR016035">
    <property type="entry name" value="Acyl_Trfase/lysoPLipase"/>
</dbReference>
<dbReference type="SMART" id="SM00827">
    <property type="entry name" value="PKS_AT"/>
    <property type="match status" value="1"/>
</dbReference>
<evidence type="ECO:0000256" key="6">
    <source>
        <dbReference type="ARBA" id="ARBA00022679"/>
    </source>
</evidence>
<dbReference type="PROSITE" id="PS52004">
    <property type="entry name" value="KS3_2"/>
    <property type="match status" value="1"/>
</dbReference>
<dbReference type="Pfam" id="PF08659">
    <property type="entry name" value="KR"/>
    <property type="match status" value="1"/>
</dbReference>
<evidence type="ECO:0000313" key="11">
    <source>
        <dbReference type="Proteomes" id="UP000583800"/>
    </source>
</evidence>
<dbReference type="PANTHER" id="PTHR43775:SF37">
    <property type="entry name" value="SI:DKEY-61P9.11"/>
    <property type="match status" value="1"/>
</dbReference>
<dbReference type="FunFam" id="3.30.559.10:FF:000023">
    <property type="entry name" value="Non-ribosomal peptide synthetase"/>
    <property type="match status" value="1"/>
</dbReference>
<dbReference type="GO" id="GO:0031177">
    <property type="term" value="F:phosphopantetheine binding"/>
    <property type="evidence" value="ECO:0007669"/>
    <property type="project" value="InterPro"/>
</dbReference>
<keyword evidence="6 10" id="KW-0808">Transferase</keyword>
<dbReference type="PANTHER" id="PTHR43775">
    <property type="entry name" value="FATTY ACID SYNTHASE"/>
    <property type="match status" value="1"/>
</dbReference>
<dbReference type="InterPro" id="IPR016039">
    <property type="entry name" value="Thiolase-like"/>
</dbReference>
<dbReference type="SMART" id="SM00824">
    <property type="entry name" value="PKS_TE"/>
    <property type="match status" value="1"/>
</dbReference>
<proteinExistence type="predicted"/>
<name>A0A7X0C7I0_9ACTN</name>
<feature type="region of interest" description="Disordered" evidence="7">
    <location>
        <begin position="1825"/>
        <end position="1856"/>
    </location>
</feature>
<dbReference type="SUPFAM" id="SSF47336">
    <property type="entry name" value="ACP-like"/>
    <property type="match status" value="1"/>
</dbReference>
<dbReference type="InterPro" id="IPR009081">
    <property type="entry name" value="PP-bd_ACP"/>
</dbReference>
<keyword evidence="3" id="KW-0596">Phosphopantetheine</keyword>
<protein>
    <submittedName>
        <fullName evidence="10">Acyl transferase domain-containing protein/thioesterase domain-containing protein/NAD(P)-dependent dehydrogenase (Short-subunit alcohol dehydrogenase family)</fullName>
    </submittedName>
</protein>
<keyword evidence="11" id="KW-1185">Reference proteome</keyword>
<dbReference type="Pfam" id="PF00698">
    <property type="entry name" value="Acyl_transf_1"/>
    <property type="match status" value="1"/>
</dbReference>
<dbReference type="InterPro" id="IPR016036">
    <property type="entry name" value="Malonyl_transacylase_ACP-bd"/>
</dbReference>
<dbReference type="InterPro" id="IPR013968">
    <property type="entry name" value="PKS_KR"/>
</dbReference>
<evidence type="ECO:0000259" key="8">
    <source>
        <dbReference type="PROSITE" id="PS50075"/>
    </source>
</evidence>
<dbReference type="Pfam" id="PF00975">
    <property type="entry name" value="Thioesterase"/>
    <property type="match status" value="1"/>
</dbReference>
<dbReference type="GO" id="GO:0071770">
    <property type="term" value="P:DIM/DIP cell wall layer assembly"/>
    <property type="evidence" value="ECO:0007669"/>
    <property type="project" value="TreeGrafter"/>
</dbReference>
<dbReference type="Proteomes" id="UP000583800">
    <property type="component" value="Unassembled WGS sequence"/>
</dbReference>
<dbReference type="InterPro" id="IPR050091">
    <property type="entry name" value="PKS_NRPS_Biosynth_Enz"/>
</dbReference>
<dbReference type="InterPro" id="IPR029058">
    <property type="entry name" value="AB_hydrolase_fold"/>
</dbReference>
<dbReference type="SUPFAM" id="SSF55048">
    <property type="entry name" value="Probable ACP-binding domain of malonyl-CoA ACP transacylase"/>
    <property type="match status" value="1"/>
</dbReference>
<dbReference type="InterPro" id="IPR006162">
    <property type="entry name" value="Ppantetheine_attach_site"/>
</dbReference>
<feature type="compositionally biased region" description="Basic and acidic residues" evidence="7">
    <location>
        <begin position="1825"/>
        <end position="1837"/>
    </location>
</feature>
<dbReference type="Pfam" id="PF00668">
    <property type="entry name" value="Condensation"/>
    <property type="match status" value="1"/>
</dbReference>
<dbReference type="InterPro" id="IPR014030">
    <property type="entry name" value="Ketoacyl_synth_N"/>
</dbReference>
<dbReference type="Gene3D" id="3.40.50.1820">
    <property type="entry name" value="alpha/beta hydrolase"/>
    <property type="match status" value="2"/>
</dbReference>
<comment type="cofactor">
    <cofactor evidence="1">
        <name>pantetheine 4'-phosphate</name>
        <dbReference type="ChEBI" id="CHEBI:47942"/>
    </cofactor>
</comment>
<dbReference type="InterPro" id="IPR020806">
    <property type="entry name" value="PKS_PP-bd"/>
</dbReference>
<reference evidence="10 11" key="1">
    <citation type="submission" date="2020-08" db="EMBL/GenBank/DDBJ databases">
        <title>Sequencing the genomes of 1000 actinobacteria strains.</title>
        <authorList>
            <person name="Klenk H.-P."/>
        </authorList>
    </citation>
    <scope>NUCLEOTIDE SEQUENCE [LARGE SCALE GENOMIC DNA]</scope>
    <source>
        <strain evidence="10 11">DSM 45913</strain>
    </source>
</reference>
<feature type="domain" description="Carrier" evidence="8">
    <location>
        <begin position="1305"/>
        <end position="1380"/>
    </location>
</feature>
<evidence type="ECO:0000313" key="10">
    <source>
        <dbReference type="EMBL" id="MBB6349959.1"/>
    </source>
</evidence>
<dbReference type="GO" id="GO:0004312">
    <property type="term" value="F:fatty acid synthase activity"/>
    <property type="evidence" value="ECO:0007669"/>
    <property type="project" value="TreeGrafter"/>
</dbReference>
<dbReference type="PROSITE" id="PS00012">
    <property type="entry name" value="PHOSPHOPANTETHEINE"/>
    <property type="match status" value="1"/>
</dbReference>
<dbReference type="Gene3D" id="3.30.559.30">
    <property type="entry name" value="Nonribosomal peptide synthetase, condensation domain"/>
    <property type="match status" value="1"/>
</dbReference>
<evidence type="ECO:0000259" key="9">
    <source>
        <dbReference type="PROSITE" id="PS52004"/>
    </source>
</evidence>
<dbReference type="SUPFAM" id="SSF51735">
    <property type="entry name" value="NAD(P)-binding Rossmann-fold domains"/>
    <property type="match status" value="2"/>
</dbReference>
<dbReference type="GO" id="GO:0005737">
    <property type="term" value="C:cytoplasm"/>
    <property type="evidence" value="ECO:0007669"/>
    <property type="project" value="TreeGrafter"/>
</dbReference>
<dbReference type="SUPFAM" id="SSF53901">
    <property type="entry name" value="Thiolase-like"/>
    <property type="match status" value="1"/>
</dbReference>
<dbReference type="PROSITE" id="PS50075">
    <property type="entry name" value="CARRIER"/>
    <property type="match status" value="1"/>
</dbReference>
<dbReference type="GO" id="GO:0006633">
    <property type="term" value="P:fatty acid biosynthetic process"/>
    <property type="evidence" value="ECO:0007669"/>
    <property type="project" value="TreeGrafter"/>
</dbReference>
<dbReference type="Gene3D" id="3.40.50.720">
    <property type="entry name" value="NAD(P)-binding Rossmann-like Domain"/>
    <property type="match status" value="1"/>
</dbReference>
<dbReference type="InterPro" id="IPR057326">
    <property type="entry name" value="KR_dom"/>
</dbReference>
<dbReference type="Pfam" id="PF16197">
    <property type="entry name" value="KAsynt_C_assoc"/>
    <property type="match status" value="1"/>
</dbReference>
<dbReference type="InterPro" id="IPR036736">
    <property type="entry name" value="ACP-like_sf"/>
</dbReference>
<dbReference type="Gene3D" id="3.30.559.10">
    <property type="entry name" value="Chloramphenicol acetyltransferase-like domain"/>
    <property type="match status" value="1"/>
</dbReference>
<evidence type="ECO:0000256" key="1">
    <source>
        <dbReference type="ARBA" id="ARBA00001957"/>
    </source>
</evidence>
<evidence type="ECO:0000256" key="4">
    <source>
        <dbReference type="ARBA" id="ARBA00022553"/>
    </source>
</evidence>
<evidence type="ECO:0000256" key="5">
    <source>
        <dbReference type="ARBA" id="ARBA00022598"/>
    </source>
</evidence>
<evidence type="ECO:0000256" key="7">
    <source>
        <dbReference type="SAM" id="MobiDB-lite"/>
    </source>
</evidence>
<comment type="caution">
    <text evidence="10">The sequence shown here is derived from an EMBL/GenBank/DDBJ whole genome shotgun (WGS) entry which is preliminary data.</text>
</comment>
<dbReference type="FunFam" id="3.30.559.30:FF:000006">
    <property type="entry name" value="Yersiniabactin polyketide/non-ribosomal peptide synthetase"/>
    <property type="match status" value="1"/>
</dbReference>
<dbReference type="CDD" id="cd00833">
    <property type="entry name" value="PKS"/>
    <property type="match status" value="1"/>
</dbReference>
<dbReference type="InterPro" id="IPR057737">
    <property type="entry name" value="Condensation_MtbB-like"/>
</dbReference>
<dbReference type="InterPro" id="IPR023213">
    <property type="entry name" value="CAT-like_dom_sf"/>
</dbReference>
<dbReference type="InterPro" id="IPR032821">
    <property type="entry name" value="PKS_assoc"/>
</dbReference>
<dbReference type="GO" id="GO:0016874">
    <property type="term" value="F:ligase activity"/>
    <property type="evidence" value="ECO:0007669"/>
    <property type="project" value="UniProtKB-KW"/>
</dbReference>
<evidence type="ECO:0000256" key="3">
    <source>
        <dbReference type="ARBA" id="ARBA00022450"/>
    </source>
</evidence>
<keyword evidence="5" id="KW-0436">Ligase</keyword>
<dbReference type="InterPro" id="IPR001227">
    <property type="entry name" value="Ac_transferase_dom_sf"/>
</dbReference>
<gene>
    <name evidence="10" type="ORF">FHU36_006531</name>
</gene>
<dbReference type="InterPro" id="IPR014043">
    <property type="entry name" value="Acyl_transferase_dom"/>
</dbReference>
<dbReference type="SMART" id="SM00822">
    <property type="entry name" value="PKS_KR"/>
    <property type="match status" value="1"/>
</dbReference>
<dbReference type="Gene3D" id="3.40.366.10">
    <property type="entry name" value="Malonyl-Coenzyme A Acyl Carrier Protein, domain 2"/>
    <property type="match status" value="1"/>
</dbReference>
<dbReference type="InterPro" id="IPR001242">
    <property type="entry name" value="Condensation_dom"/>
</dbReference>
<dbReference type="InterPro" id="IPR036291">
    <property type="entry name" value="NAD(P)-bd_dom_sf"/>
</dbReference>
<dbReference type="SUPFAM" id="SSF52777">
    <property type="entry name" value="CoA-dependent acyltransferases"/>
    <property type="match status" value="2"/>
</dbReference>
<dbReference type="Gene3D" id="3.40.47.10">
    <property type="match status" value="1"/>
</dbReference>
<sequence>MSATQPIAVVGLACRFPGASDAGAFWDLLREGRHGLTRFTDEELAARGVPGRLRSDPRFVPVGGLIQGQGDFDPEPFGFTDAEAALLDPQHRLFLECAWHALEHAGHGGGRGAGAVGVFAGAMQSAYLAGNLHDRWDPTGGGRDPLGSLQTAISTQADYLPLQTAYRLDLNGPAVAVATSCSTSLVAVHLAAQSLVTGECDTALAGGVSLIVPQGQGYLHVPDGVFSADGAVRPFSEHGTGIVHTQGVGVVVLRRLDDALADGDPVLAVLHGSATNNDGADKAGFTAPSMRGQARVVAEALAVAGLSPRDVGLVEAHGTATRLGDPIEVAALRRVFGGTGPAWCGLGSVKGNIGHANSAAGIASFIKAVLAVHHRTLPATLGAHPLNPHLELRGSPFEVVAETRAWDTPPHAGVSSFGIGGTNCHAVLGPAPDLPAAEPDTRPQLLVVSAAGAEAARATAAAVAGAAATVREDDLAHTLAVGRAELPYRVAAVGARRLASATPVRAADGPPRTVFAFPGAGSAYPGMGGGLYRDEPVFAAAVDACADLLLPLLGADVRDVLDPAVPAGRVRDVAFGLPALFAVSYGVATLLGAWGVRPDALVGHSLGECTAAAVSGALPLPDAARLVAARCAVAARAAGGGAMLAVPLGEDAVVELLSRHPDVDLAAVNGPAACVVSGPAAAVDAFAADLSKTGVPLRVDAAMHSRLMEPELPELLGALTGMAGQAPAVPVYSTVTGARIGAELADPEHWARQLRSPVRFADALADALAGPTVLVEAGPGTALTTLARKNAGLLAAVPTLAPGEPECETAREALGALWAHGAPVNLQALSASGRRRVHAPGYAFQRRHLWIDPPSRTAADAGVDAHEPLQVPTWYQLPPAESAAPPRGQWVVEGGGPLAAAIRDLLLEGGAEVLPLDAGPPSDPPGGLVVVADAPGAEADQAGAVASQVLRFGAVAAAAGPGTALLLVTRHGERVAGDPAPDPAQAALRTLPRVLGQEQPGLRWVAVDLGTPADPASEARAVLGELDAPAPGESGEIALRGAARWARRLTPWRPAAEVDRPPPGTVLIIGGMGAVGQLFARHLAARGHRVVITSRTARPTFDQDGVEVRRCDAADAAATAALLAELSADAPVELVVQAAGVVGEARPDPLRALDAEQVAGHARAKVGGTEALREAVAALPAARRPRTVLLMSSVTTLVGGVGMGPYAAANAAMGVLSGRQEPTRWISAVWDGWRVAADGSEHTVVLAEALDADTGTRALDRLLAARASGSVPDTVVIAATDLNPRVAAANRPRQRGDGRTPASGVRLGAVEQAVAGLWAELFGVPVSDPEADFFALGGHSLLAVRMLGALGERFGVSLSLRDLLSAPTVAGMAGLIEAARQAERNAPDHRAEAEAHRAVAGDGTFPMTRVQHAYWVGRDGGYRWGDLPCHFYLEYDCPELDLARYEQAWNQVIARHPMLRCVTTSEGRWLELPDLPRYRIRVHDLAGVPEQRRAERLDALRERISTKPGPSDRWPLVQIQAARLPEGRVRLFIGVNVLVCDAASWWIVESELRDLYREPDATLPPVEPHPAACAAALEARRDERAAAYWRARLDVLPGPPRLPVREPAEGAPRFARRAVRLGREEWAALRDAAARHRVTPTAALLTVYADALAEWTGTPGFSLTLTMFDRPPIHPQVNQVVGDFTSLVLHEVPAVPAAGFAERAAATQARLFADLDHRAFSALEVLAEQAARTGEVRTVPVVFTSALGMDELLGGAGALEWAGQQVHAASQTPQTWLDHQVLEHDGELRLQWDALEGVLPGDELDRVISAHAARVRELAADPEAWTREPRIEPDARARRSSTGPGPVRRQGDASTRDIVLPLRAAGGGERPVLYLAHPSGGDVLCYAELSRLLDPRVDVVALADPELAGAHASGPETVAGIAAQYLSAIGHGGRPWLLGGWSMGGAVTQEMARQLHEAGEHVELLVMLDSNDPALIGEVPGNDAPEVELEVAVRHLRALEAFLGIDLDTGDALAAIPPHARLAAMADRLRGHRLLGRGEDLSGRLKVFARHLRALAAHTPGKLSDPGTATLLVRADRLAPRNSGIGMGVDDTPPGRDDLGWGAYLARAPHVAGVDAHHYSLLHPPALHAVAELINAALDQALARL</sequence>
<dbReference type="InterPro" id="IPR020841">
    <property type="entry name" value="PKS_Beta-ketoAc_synthase_dom"/>
</dbReference>
<dbReference type="Pfam" id="PF00550">
    <property type="entry name" value="PP-binding"/>
    <property type="match status" value="1"/>
</dbReference>
<dbReference type="InterPro" id="IPR014031">
    <property type="entry name" value="Ketoacyl_synth_C"/>
</dbReference>
<dbReference type="InterPro" id="IPR020802">
    <property type="entry name" value="TesA-like"/>
</dbReference>
<dbReference type="CDD" id="cd19535">
    <property type="entry name" value="Cyc_NRPS"/>
    <property type="match status" value="1"/>
</dbReference>
<dbReference type="SMART" id="SM00825">
    <property type="entry name" value="PKS_KS"/>
    <property type="match status" value="1"/>
</dbReference>
<feature type="domain" description="Ketosynthase family 3 (KS3)" evidence="9">
    <location>
        <begin position="4"/>
        <end position="430"/>
    </location>
</feature>